<feature type="transmembrane region" description="Helical" evidence="6">
    <location>
        <begin position="475"/>
        <end position="496"/>
    </location>
</feature>
<keyword evidence="4 6" id="KW-0472">Membrane</keyword>
<sequence length="540" mass="59127">MADRDADDSRAAPVIAGPVASSPEQTDEGMRPPPRHFLEMLLRMGPGMIIAAAVVGSGELILTPRTGAEAGFTLLWLIILGCVSKVFVQVELGRYAIQSGQTTLLAINRLPGPRLRVHWMLWYWVVMFVVSLAQLGGIAHGVGQALALAFPINGSFTRLLAAQEQWDTEAARVREEILTELRQTGQLPARSEIETKVRQRLGRPRPNYGVGAFWLTDDLLWAVVICLGSIPLLTYGRYRLIQWVCTILVAVFTLVTIFCVVALQFQPSWAITWRDLASGLSFQLPPGANRWAALGTALATFGIIGMGTNELITYPYWCLEKGYARYTGRYDGSSAWVSRALGWMRVMRADAFLSMVIYTFATAAFYILGAAILHRANLIPSGAQMIAHLSEMYVPVFGNWTKLFFLTGAFAVLYSTFFSAMAGHSRVAADAVAIVVTGKSGEHGPPQRWVTAFAIGFPLFALITCLCYREPVGLIVASGFMQAIMLPMLAGTALHYRYWECSPALRPGILWDICLWISAAALLIAGLAGAWMGLRQLLAG</sequence>
<name>A0A286RD92_9BACT</name>
<evidence type="ECO:0000256" key="3">
    <source>
        <dbReference type="ARBA" id="ARBA00022989"/>
    </source>
</evidence>
<evidence type="ECO:0000313" key="8">
    <source>
        <dbReference type="Proteomes" id="UP000215086"/>
    </source>
</evidence>
<dbReference type="PANTHER" id="PTHR11706">
    <property type="entry name" value="SOLUTE CARRIER PROTEIN FAMILY 11 MEMBER"/>
    <property type="match status" value="1"/>
</dbReference>
<dbReference type="GO" id="GO:0015086">
    <property type="term" value="F:cadmium ion transmembrane transporter activity"/>
    <property type="evidence" value="ECO:0007669"/>
    <property type="project" value="TreeGrafter"/>
</dbReference>
<comment type="subcellular location">
    <subcellularLocation>
        <location evidence="1">Membrane</location>
        <topology evidence="1">Multi-pass membrane protein</topology>
    </subcellularLocation>
</comment>
<feature type="transmembrane region" description="Helical" evidence="6">
    <location>
        <begin position="121"/>
        <end position="150"/>
    </location>
</feature>
<keyword evidence="3 6" id="KW-1133">Transmembrane helix</keyword>
<evidence type="ECO:0000256" key="1">
    <source>
        <dbReference type="ARBA" id="ARBA00004141"/>
    </source>
</evidence>
<gene>
    <name evidence="7" type="ORF">THTE_1338</name>
</gene>
<protein>
    <submittedName>
        <fullName evidence="7">Mn2+ and Fe2+ transporters of the NRAMP family-like protein</fullName>
    </submittedName>
</protein>
<dbReference type="GO" id="GO:0005384">
    <property type="term" value="F:manganese ion transmembrane transporter activity"/>
    <property type="evidence" value="ECO:0007669"/>
    <property type="project" value="TreeGrafter"/>
</dbReference>
<feature type="transmembrane region" description="Helical" evidence="6">
    <location>
        <begin position="219"/>
        <end position="236"/>
    </location>
</feature>
<feature type="transmembrane region" description="Helical" evidence="6">
    <location>
        <begin position="351"/>
        <end position="373"/>
    </location>
</feature>
<feature type="transmembrane region" description="Helical" evidence="6">
    <location>
        <begin position="70"/>
        <end position="88"/>
    </location>
</feature>
<feature type="compositionally biased region" description="Basic and acidic residues" evidence="5">
    <location>
        <begin position="1"/>
        <end position="10"/>
    </location>
</feature>
<organism evidence="7 8">
    <name type="scientific">Thermogutta terrifontis</name>
    <dbReference type="NCBI Taxonomy" id="1331910"/>
    <lineage>
        <taxon>Bacteria</taxon>
        <taxon>Pseudomonadati</taxon>
        <taxon>Planctomycetota</taxon>
        <taxon>Planctomycetia</taxon>
        <taxon>Pirellulales</taxon>
        <taxon>Thermoguttaceae</taxon>
        <taxon>Thermogutta</taxon>
    </lineage>
</organism>
<feature type="transmembrane region" description="Helical" evidence="6">
    <location>
        <begin position="393"/>
        <end position="417"/>
    </location>
</feature>
<evidence type="ECO:0000256" key="5">
    <source>
        <dbReference type="SAM" id="MobiDB-lite"/>
    </source>
</evidence>
<evidence type="ECO:0000256" key="6">
    <source>
        <dbReference type="SAM" id="Phobius"/>
    </source>
</evidence>
<dbReference type="PANTHER" id="PTHR11706:SF3">
    <property type="entry name" value="METAL ION TRANSPORT PROTEIN"/>
    <property type="match status" value="1"/>
</dbReference>
<accession>A0A286RD92</accession>
<feature type="transmembrane region" description="Helical" evidence="6">
    <location>
        <begin position="508"/>
        <end position="534"/>
    </location>
</feature>
<dbReference type="NCBIfam" id="NF037982">
    <property type="entry name" value="Nramp_1"/>
    <property type="match status" value="2"/>
</dbReference>
<feature type="transmembrane region" description="Helical" evidence="6">
    <location>
        <begin position="40"/>
        <end position="58"/>
    </location>
</feature>
<dbReference type="InterPro" id="IPR001046">
    <property type="entry name" value="NRAMP_fam"/>
</dbReference>
<evidence type="ECO:0000313" key="7">
    <source>
        <dbReference type="EMBL" id="ASV73940.1"/>
    </source>
</evidence>
<evidence type="ECO:0000256" key="4">
    <source>
        <dbReference type="ARBA" id="ARBA00023136"/>
    </source>
</evidence>
<dbReference type="AlphaFoldDB" id="A0A286RD92"/>
<feature type="region of interest" description="Disordered" evidence="5">
    <location>
        <begin position="1"/>
        <end position="31"/>
    </location>
</feature>
<proteinExistence type="predicted"/>
<dbReference type="EMBL" id="CP018477">
    <property type="protein sequence ID" value="ASV73940.1"/>
    <property type="molecule type" value="Genomic_DNA"/>
</dbReference>
<dbReference type="RefSeq" id="WP_237260204.1">
    <property type="nucleotide sequence ID" value="NZ_CP018477.1"/>
</dbReference>
<evidence type="ECO:0000256" key="2">
    <source>
        <dbReference type="ARBA" id="ARBA00022692"/>
    </source>
</evidence>
<reference evidence="7 8" key="1">
    <citation type="journal article" name="Front. Microbiol.">
        <title>Sugar Metabolism of the First Thermophilic Planctomycete Thermogutta terrifontis: Comparative Genomic and Transcriptomic Approaches.</title>
        <authorList>
            <person name="Elcheninov A.G."/>
            <person name="Menzel P."/>
            <person name="Gudbergsdottir S.R."/>
            <person name="Slesarev A.I."/>
            <person name="Kadnikov V.V."/>
            <person name="Krogh A."/>
            <person name="Bonch-Osmolovskaya E.A."/>
            <person name="Peng X."/>
            <person name="Kublanov I.V."/>
        </authorList>
    </citation>
    <scope>NUCLEOTIDE SEQUENCE [LARGE SCALE GENOMIC DNA]</scope>
    <source>
        <strain evidence="7 8">R1</strain>
    </source>
</reference>
<keyword evidence="8" id="KW-1185">Reference proteome</keyword>
<dbReference type="GO" id="GO:0034755">
    <property type="term" value="P:iron ion transmembrane transport"/>
    <property type="evidence" value="ECO:0007669"/>
    <property type="project" value="TreeGrafter"/>
</dbReference>
<feature type="transmembrane region" description="Helical" evidence="6">
    <location>
        <begin position="243"/>
        <end position="265"/>
    </location>
</feature>
<dbReference type="Proteomes" id="UP000215086">
    <property type="component" value="Chromosome"/>
</dbReference>
<keyword evidence="2 6" id="KW-0812">Transmembrane</keyword>
<dbReference type="GO" id="GO:0005886">
    <property type="term" value="C:plasma membrane"/>
    <property type="evidence" value="ECO:0007669"/>
    <property type="project" value="TreeGrafter"/>
</dbReference>
<dbReference type="KEGG" id="ttf:THTE_1338"/>